<dbReference type="SUPFAM" id="SSF51182">
    <property type="entry name" value="RmlC-like cupins"/>
    <property type="match status" value="1"/>
</dbReference>
<comment type="caution">
    <text evidence="1">The sequence shown here is derived from an EMBL/GenBank/DDBJ whole genome shotgun (WGS) entry which is preliminary data.</text>
</comment>
<dbReference type="InterPro" id="IPR011051">
    <property type="entry name" value="RmlC_Cupin_sf"/>
</dbReference>
<dbReference type="PANTHER" id="PTHR36156">
    <property type="entry name" value="SLR2101 PROTEIN"/>
    <property type="match status" value="1"/>
</dbReference>
<accession>A0AAV9N233</accession>
<dbReference type="EMBL" id="JAVRRD010000026">
    <property type="protein sequence ID" value="KAK5047267.1"/>
    <property type="molecule type" value="Genomic_DNA"/>
</dbReference>
<keyword evidence="2" id="KW-1185">Reference proteome</keyword>
<sequence>MAALRPLKRFVTDHDAQGKAVFSTQINEDLHLKDLDQLALEGTSLPAKVGLGYATNEFPAKLEDAQDINTYEGYFKNAPGISINSGTVFRFLDFPPGATSEMQRTKSLDYGVVIEGSVIAGLDSGETRVLHRGDSCVQRAKTMNGKMPAKANWHG</sequence>
<dbReference type="Proteomes" id="UP001358417">
    <property type="component" value="Unassembled WGS sequence"/>
</dbReference>
<dbReference type="InterPro" id="IPR014710">
    <property type="entry name" value="RmlC-like_jellyroll"/>
</dbReference>
<name>A0AAV9N233_9EURO</name>
<dbReference type="CDD" id="cd02231">
    <property type="entry name" value="cupin_BLL6423-like"/>
    <property type="match status" value="1"/>
</dbReference>
<evidence type="ECO:0000313" key="1">
    <source>
        <dbReference type="EMBL" id="KAK5047267.1"/>
    </source>
</evidence>
<proteinExistence type="predicted"/>
<protein>
    <submittedName>
        <fullName evidence="1">Uncharacterized protein</fullName>
    </submittedName>
</protein>
<dbReference type="RefSeq" id="XP_064702829.1">
    <property type="nucleotide sequence ID" value="XM_064850347.1"/>
</dbReference>
<dbReference type="GeneID" id="89974958"/>
<gene>
    <name evidence="1" type="ORF">LTR84_006789</name>
</gene>
<dbReference type="PANTHER" id="PTHR36156:SF3">
    <property type="entry name" value="CUPIN 2 CONSERVED BARREL DOMAIN-CONTAINING PROTEIN"/>
    <property type="match status" value="1"/>
</dbReference>
<reference evidence="1 2" key="1">
    <citation type="submission" date="2023-08" db="EMBL/GenBank/DDBJ databases">
        <title>Black Yeasts Isolated from many extreme environments.</title>
        <authorList>
            <person name="Coleine C."/>
            <person name="Stajich J.E."/>
            <person name="Selbmann L."/>
        </authorList>
    </citation>
    <scope>NUCLEOTIDE SEQUENCE [LARGE SCALE GENOMIC DNA]</scope>
    <source>
        <strain evidence="1 2">CCFEE 5792</strain>
    </source>
</reference>
<dbReference type="Gene3D" id="2.60.120.10">
    <property type="entry name" value="Jelly Rolls"/>
    <property type="match status" value="1"/>
</dbReference>
<organism evidence="1 2">
    <name type="scientific">Exophiala bonariae</name>
    <dbReference type="NCBI Taxonomy" id="1690606"/>
    <lineage>
        <taxon>Eukaryota</taxon>
        <taxon>Fungi</taxon>
        <taxon>Dikarya</taxon>
        <taxon>Ascomycota</taxon>
        <taxon>Pezizomycotina</taxon>
        <taxon>Eurotiomycetes</taxon>
        <taxon>Chaetothyriomycetidae</taxon>
        <taxon>Chaetothyriales</taxon>
        <taxon>Herpotrichiellaceae</taxon>
        <taxon>Exophiala</taxon>
    </lineage>
</organism>
<evidence type="ECO:0000313" key="2">
    <source>
        <dbReference type="Proteomes" id="UP001358417"/>
    </source>
</evidence>
<dbReference type="InterPro" id="IPR047142">
    <property type="entry name" value="OryJ/VirC-like"/>
</dbReference>
<dbReference type="AlphaFoldDB" id="A0AAV9N233"/>